<dbReference type="RefSeq" id="WP_110938575.1">
    <property type="nucleotide sequence ID" value="NZ_KZ614147.1"/>
</dbReference>
<keyword evidence="1" id="KW-0805">Transcription regulation</keyword>
<dbReference type="Gene3D" id="1.10.10.60">
    <property type="entry name" value="Homeodomain-like"/>
    <property type="match status" value="1"/>
</dbReference>
<proteinExistence type="predicted"/>
<dbReference type="InterPro" id="IPR003313">
    <property type="entry name" value="AraC-bd"/>
</dbReference>
<dbReference type="PANTHER" id="PTHR43280">
    <property type="entry name" value="ARAC-FAMILY TRANSCRIPTIONAL REGULATOR"/>
    <property type="match status" value="1"/>
</dbReference>
<organism evidence="5 6">
    <name type="scientific">Salipaludibacillus neizhouensis</name>
    <dbReference type="NCBI Taxonomy" id="885475"/>
    <lineage>
        <taxon>Bacteria</taxon>
        <taxon>Bacillati</taxon>
        <taxon>Bacillota</taxon>
        <taxon>Bacilli</taxon>
        <taxon>Bacillales</taxon>
        <taxon>Bacillaceae</taxon>
    </lineage>
</organism>
<dbReference type="SUPFAM" id="SSF46689">
    <property type="entry name" value="Homeodomain-like"/>
    <property type="match status" value="1"/>
</dbReference>
<dbReference type="Pfam" id="PF02311">
    <property type="entry name" value="AraC_binding"/>
    <property type="match status" value="1"/>
</dbReference>
<dbReference type="GO" id="GO:0043565">
    <property type="term" value="F:sequence-specific DNA binding"/>
    <property type="evidence" value="ECO:0007669"/>
    <property type="project" value="InterPro"/>
</dbReference>
<dbReference type="InterPro" id="IPR009057">
    <property type="entry name" value="Homeodomain-like_sf"/>
</dbReference>
<dbReference type="PROSITE" id="PS01124">
    <property type="entry name" value="HTH_ARAC_FAMILY_2"/>
    <property type="match status" value="1"/>
</dbReference>
<sequence length="317" mass="37381">MGTRYSDHNVKHLKSTTDEHTFNEYVFPDMKIGFEIHRMHVRSAKSTWYYPSHEHPLYEINLVTRGKQVFYIQGERYELEEGDLVLIRPGDVHSSSSLENSKEGFNYFCVHFNIDDKLLLPYFKKTKDTFYHANSMLTRSIRPLLDRLVNFSQQSKINFTDKMNLHSIMFELLAITVSCLEKDQQKLGKISEQTFKVAYQIAEEIDQLIRKPSHEDDILESVVRIEEIANHLDISVSYCNKVFNKVFDMSPRQYVTFRKLNDSKSLLVQEKYSIEQIAFMMGYHDSSHFSRQFKRWTGLSPSQYRETQHSIPEMGES</sequence>
<name>A0A3A9KUG1_9BACI</name>
<evidence type="ECO:0000259" key="4">
    <source>
        <dbReference type="PROSITE" id="PS01124"/>
    </source>
</evidence>
<protein>
    <submittedName>
        <fullName evidence="5">AraC family transcriptional regulator</fullName>
    </submittedName>
</protein>
<keyword evidence="3" id="KW-0804">Transcription</keyword>
<evidence type="ECO:0000313" key="6">
    <source>
        <dbReference type="Proteomes" id="UP000281498"/>
    </source>
</evidence>
<dbReference type="InterPro" id="IPR037923">
    <property type="entry name" value="HTH-like"/>
</dbReference>
<dbReference type="Pfam" id="PF12833">
    <property type="entry name" value="HTH_18"/>
    <property type="match status" value="1"/>
</dbReference>
<dbReference type="AlphaFoldDB" id="A0A3A9KUG1"/>
<keyword evidence="6" id="KW-1185">Reference proteome</keyword>
<evidence type="ECO:0000256" key="2">
    <source>
        <dbReference type="ARBA" id="ARBA00023125"/>
    </source>
</evidence>
<evidence type="ECO:0000313" key="5">
    <source>
        <dbReference type="EMBL" id="RKL68236.1"/>
    </source>
</evidence>
<feature type="domain" description="HTH araC/xylS-type" evidence="4">
    <location>
        <begin position="203"/>
        <end position="307"/>
    </location>
</feature>
<keyword evidence="2" id="KW-0238">DNA-binding</keyword>
<dbReference type="InterPro" id="IPR014710">
    <property type="entry name" value="RmlC-like_jellyroll"/>
</dbReference>
<dbReference type="PRINTS" id="PR00032">
    <property type="entry name" value="HTHARAC"/>
</dbReference>
<dbReference type="Proteomes" id="UP000281498">
    <property type="component" value="Unassembled WGS sequence"/>
</dbReference>
<dbReference type="GO" id="GO:0003700">
    <property type="term" value="F:DNA-binding transcription factor activity"/>
    <property type="evidence" value="ECO:0007669"/>
    <property type="project" value="InterPro"/>
</dbReference>
<dbReference type="InterPro" id="IPR018062">
    <property type="entry name" value="HTH_AraC-typ_CS"/>
</dbReference>
<dbReference type="SMART" id="SM00342">
    <property type="entry name" value="HTH_ARAC"/>
    <property type="match status" value="1"/>
</dbReference>
<dbReference type="PANTHER" id="PTHR43280:SF2">
    <property type="entry name" value="HTH-TYPE TRANSCRIPTIONAL REGULATOR EXSA"/>
    <property type="match status" value="1"/>
</dbReference>
<reference evidence="5 6" key="1">
    <citation type="submission" date="2017-10" db="EMBL/GenBank/DDBJ databases">
        <title>Bacillus sp. nov., a halophilic bacterium isolated from a Keqin Lake.</title>
        <authorList>
            <person name="Wang H."/>
        </authorList>
    </citation>
    <scope>NUCLEOTIDE SEQUENCE [LARGE SCALE GENOMIC DNA]</scope>
    <source>
        <strain evidence="5 6">KCTC 13187</strain>
    </source>
</reference>
<dbReference type="OrthoDB" id="345425at2"/>
<evidence type="ECO:0000256" key="1">
    <source>
        <dbReference type="ARBA" id="ARBA00023015"/>
    </source>
</evidence>
<dbReference type="SUPFAM" id="SSF51215">
    <property type="entry name" value="Regulatory protein AraC"/>
    <property type="match status" value="1"/>
</dbReference>
<dbReference type="EMBL" id="PDOE01000002">
    <property type="protein sequence ID" value="RKL68236.1"/>
    <property type="molecule type" value="Genomic_DNA"/>
</dbReference>
<dbReference type="PROSITE" id="PS00041">
    <property type="entry name" value="HTH_ARAC_FAMILY_1"/>
    <property type="match status" value="1"/>
</dbReference>
<gene>
    <name evidence="5" type="ORF">CR203_07050</name>
</gene>
<dbReference type="InterPro" id="IPR018060">
    <property type="entry name" value="HTH_AraC"/>
</dbReference>
<dbReference type="Gene3D" id="2.60.120.10">
    <property type="entry name" value="Jelly Rolls"/>
    <property type="match status" value="1"/>
</dbReference>
<comment type="caution">
    <text evidence="5">The sequence shown here is derived from an EMBL/GenBank/DDBJ whole genome shotgun (WGS) entry which is preliminary data.</text>
</comment>
<evidence type="ECO:0000256" key="3">
    <source>
        <dbReference type="ARBA" id="ARBA00023163"/>
    </source>
</evidence>
<accession>A0A3A9KUG1</accession>
<dbReference type="InterPro" id="IPR020449">
    <property type="entry name" value="Tscrpt_reg_AraC-type_HTH"/>
</dbReference>